<dbReference type="SUPFAM" id="SSF56281">
    <property type="entry name" value="Metallo-hydrolase/oxidoreductase"/>
    <property type="match status" value="1"/>
</dbReference>
<evidence type="ECO:0000256" key="5">
    <source>
        <dbReference type="ARBA" id="ARBA00012865"/>
    </source>
</evidence>
<dbReference type="GO" id="GO:0008800">
    <property type="term" value="F:beta-lactamase activity"/>
    <property type="evidence" value="ECO:0007669"/>
    <property type="project" value="UniProtKB-EC"/>
</dbReference>
<accession>A0A9X2HHQ8</accession>
<sequence length="289" mass="30016">MFAEAAAALLALFVPATPADTGQRALAQACQGKDGWSDPAPPARIHDRTYYVGTCGITVLLIATPSGHVLIDGATEKAAPGILANIRKLGFKPEDVKLILSTHEHDDHVGGLAALKATTGATVVARAPARAALESGRVDADDPQAAIASRFPGVKVDRIVADGEVVRVGKHSFTAHATPGHTTGGTSWSWRSCEGGKCLALVFADSLNAVSADSYRFSAHPPRVAMFRASFAKVAALDCGLLITGHPGGSGLFERFAGKRKLVDGSACRAYAAGAAKRLDDRLASEAKR</sequence>
<dbReference type="PANTHER" id="PTHR42951">
    <property type="entry name" value="METALLO-BETA-LACTAMASE DOMAIN-CONTAINING"/>
    <property type="match status" value="1"/>
</dbReference>
<evidence type="ECO:0000256" key="8">
    <source>
        <dbReference type="ARBA" id="ARBA00022764"/>
    </source>
</evidence>
<dbReference type="EMBL" id="JAMLDX010000002">
    <property type="protein sequence ID" value="MCP3729389.1"/>
    <property type="molecule type" value="Genomic_DNA"/>
</dbReference>
<evidence type="ECO:0000256" key="7">
    <source>
        <dbReference type="ARBA" id="ARBA00022729"/>
    </source>
</evidence>
<comment type="catalytic activity">
    <reaction evidence="1">
        <text>a beta-lactam + H2O = a substituted beta-amino acid</text>
        <dbReference type="Rhea" id="RHEA:20401"/>
        <dbReference type="ChEBI" id="CHEBI:15377"/>
        <dbReference type="ChEBI" id="CHEBI:35627"/>
        <dbReference type="ChEBI" id="CHEBI:140347"/>
        <dbReference type="EC" id="3.5.2.6"/>
    </reaction>
</comment>
<dbReference type="PANTHER" id="PTHR42951:SF17">
    <property type="entry name" value="METALLO-BETA-LACTAMASE DOMAIN-CONTAINING PROTEIN"/>
    <property type="match status" value="1"/>
</dbReference>
<comment type="similarity">
    <text evidence="4">Belongs to the metallo-beta-lactamase superfamily. Class-B beta-lactamase family.</text>
</comment>
<keyword evidence="14" id="KW-1185">Reference proteome</keyword>
<keyword evidence="9 13" id="KW-0378">Hydrolase</keyword>
<evidence type="ECO:0000256" key="3">
    <source>
        <dbReference type="ARBA" id="ARBA00004418"/>
    </source>
</evidence>
<evidence type="ECO:0000256" key="6">
    <source>
        <dbReference type="ARBA" id="ARBA00022723"/>
    </source>
</evidence>
<dbReference type="InterPro" id="IPR036866">
    <property type="entry name" value="RibonucZ/Hydroxyglut_hydro"/>
</dbReference>
<keyword evidence="6" id="KW-0479">Metal-binding</keyword>
<dbReference type="PROSITE" id="PS00743">
    <property type="entry name" value="BETA_LACTAMASE_B_1"/>
    <property type="match status" value="1"/>
</dbReference>
<keyword evidence="10" id="KW-0862">Zinc</keyword>
<gene>
    <name evidence="13" type="primary">bla</name>
    <name evidence="13" type="ORF">M9978_03015</name>
</gene>
<dbReference type="Pfam" id="PF00753">
    <property type="entry name" value="Lactamase_B"/>
    <property type="match status" value="1"/>
</dbReference>
<dbReference type="RefSeq" id="WP_254291381.1">
    <property type="nucleotide sequence ID" value="NZ_JAMLDX010000002.1"/>
</dbReference>
<evidence type="ECO:0000259" key="12">
    <source>
        <dbReference type="SMART" id="SM00849"/>
    </source>
</evidence>
<reference evidence="13" key="1">
    <citation type="submission" date="2022-05" db="EMBL/GenBank/DDBJ databases">
        <title>Sphingomonas sp. strain MG17 Genome sequencing and assembly.</title>
        <authorList>
            <person name="Kim I."/>
        </authorList>
    </citation>
    <scope>NUCLEOTIDE SEQUENCE</scope>
    <source>
        <strain evidence="13">MG17</strain>
    </source>
</reference>
<dbReference type="GO" id="GO:0017001">
    <property type="term" value="P:antibiotic catabolic process"/>
    <property type="evidence" value="ECO:0007669"/>
    <property type="project" value="InterPro"/>
</dbReference>
<evidence type="ECO:0000256" key="11">
    <source>
        <dbReference type="ARBA" id="ARBA00023251"/>
    </source>
</evidence>
<comment type="subcellular location">
    <subcellularLocation>
        <location evidence="3">Periplasm</location>
    </subcellularLocation>
</comment>
<comment type="cofactor">
    <cofactor evidence="2">
        <name>Zn(2+)</name>
        <dbReference type="ChEBI" id="CHEBI:29105"/>
    </cofactor>
</comment>
<evidence type="ECO:0000313" key="14">
    <source>
        <dbReference type="Proteomes" id="UP001139451"/>
    </source>
</evidence>
<dbReference type="Gene3D" id="3.60.15.10">
    <property type="entry name" value="Ribonuclease Z/Hydroxyacylglutathione hydrolase-like"/>
    <property type="match status" value="1"/>
</dbReference>
<dbReference type="EC" id="3.5.2.6" evidence="5"/>
<feature type="domain" description="Metallo-beta-lactamase" evidence="12">
    <location>
        <begin position="56"/>
        <end position="246"/>
    </location>
</feature>
<name>A0A9X2HHQ8_9SPHN</name>
<dbReference type="Proteomes" id="UP001139451">
    <property type="component" value="Unassembled WGS sequence"/>
</dbReference>
<dbReference type="GO" id="GO:0046677">
    <property type="term" value="P:response to antibiotic"/>
    <property type="evidence" value="ECO:0007669"/>
    <property type="project" value="UniProtKB-KW"/>
</dbReference>
<dbReference type="GO" id="GO:0042597">
    <property type="term" value="C:periplasmic space"/>
    <property type="evidence" value="ECO:0007669"/>
    <property type="project" value="UniProtKB-SubCell"/>
</dbReference>
<evidence type="ECO:0000256" key="1">
    <source>
        <dbReference type="ARBA" id="ARBA00001526"/>
    </source>
</evidence>
<keyword evidence="7" id="KW-0732">Signal</keyword>
<dbReference type="GO" id="GO:0008270">
    <property type="term" value="F:zinc ion binding"/>
    <property type="evidence" value="ECO:0007669"/>
    <property type="project" value="InterPro"/>
</dbReference>
<dbReference type="NCBIfam" id="NF012229">
    <property type="entry name" value="bla_class_B_core"/>
    <property type="match status" value="1"/>
</dbReference>
<proteinExistence type="inferred from homology"/>
<comment type="caution">
    <text evidence="13">The sequence shown here is derived from an EMBL/GenBank/DDBJ whole genome shotgun (WGS) entry which is preliminary data.</text>
</comment>
<evidence type="ECO:0000256" key="2">
    <source>
        <dbReference type="ARBA" id="ARBA00001947"/>
    </source>
</evidence>
<dbReference type="InterPro" id="IPR050855">
    <property type="entry name" value="NDM-1-like"/>
</dbReference>
<keyword evidence="8" id="KW-0574">Periplasm</keyword>
<dbReference type="NCBIfam" id="NF033105">
    <property type="entry name" value="bla_subclass_B3"/>
    <property type="match status" value="1"/>
</dbReference>
<evidence type="ECO:0000256" key="10">
    <source>
        <dbReference type="ARBA" id="ARBA00022833"/>
    </source>
</evidence>
<dbReference type="SMART" id="SM00849">
    <property type="entry name" value="Lactamase_B"/>
    <property type="match status" value="1"/>
</dbReference>
<dbReference type="AlphaFoldDB" id="A0A9X2HHQ8"/>
<evidence type="ECO:0000313" key="13">
    <source>
        <dbReference type="EMBL" id="MCP3729389.1"/>
    </source>
</evidence>
<dbReference type="InterPro" id="IPR001279">
    <property type="entry name" value="Metallo-B-lactamas"/>
</dbReference>
<dbReference type="InterPro" id="IPR001018">
    <property type="entry name" value="Beta-lactamase_class-B_CS"/>
</dbReference>
<evidence type="ECO:0000256" key="4">
    <source>
        <dbReference type="ARBA" id="ARBA00005250"/>
    </source>
</evidence>
<evidence type="ECO:0000256" key="9">
    <source>
        <dbReference type="ARBA" id="ARBA00022801"/>
    </source>
</evidence>
<protein>
    <recommendedName>
        <fullName evidence="5">beta-lactamase</fullName>
        <ecNumber evidence="5">3.5.2.6</ecNumber>
    </recommendedName>
</protein>
<keyword evidence="11" id="KW-0046">Antibiotic resistance</keyword>
<organism evidence="13 14">
    <name type="scientific">Sphingomonas tagetis</name>
    <dbReference type="NCBI Taxonomy" id="2949092"/>
    <lineage>
        <taxon>Bacteria</taxon>
        <taxon>Pseudomonadati</taxon>
        <taxon>Pseudomonadota</taxon>
        <taxon>Alphaproteobacteria</taxon>
        <taxon>Sphingomonadales</taxon>
        <taxon>Sphingomonadaceae</taxon>
        <taxon>Sphingomonas</taxon>
    </lineage>
</organism>